<dbReference type="GeneID" id="100890324"/>
<name>A0A7M7GIC9_STRPU</name>
<evidence type="ECO:0000313" key="2">
    <source>
        <dbReference type="Proteomes" id="UP000007110"/>
    </source>
</evidence>
<dbReference type="Pfam" id="PF03747">
    <property type="entry name" value="ADP_ribosyl_GH"/>
    <property type="match status" value="1"/>
</dbReference>
<sequence>MATVKERAAAAVIGCLCADAAAQPIHWIYNLGKLEAILSALEYPEFRFPSANPYYRIDTGKNTCYGDQTRAVLESLVRSKGLDVKDFATTQYQYFGPTSEYENKANAAFVQKSGLQKNFPIHGAWRDQVMKDFLVKYTAGEEETGSDKGTDMHAIIQVVPIVALYAGQPEMLERVVEAVSVTMTADEAIVHSLVAARILEYFILNGGDGNALDDVVKQLKDPNRTYPHSLDRAVVGFLEQVKRKLSVPHLQAATKVFKNN</sequence>
<accession>A0A7M7GIC9</accession>
<dbReference type="Proteomes" id="UP000007110">
    <property type="component" value="Unassembled WGS sequence"/>
</dbReference>
<organism evidence="1 2">
    <name type="scientific">Strongylocentrotus purpuratus</name>
    <name type="common">Purple sea urchin</name>
    <dbReference type="NCBI Taxonomy" id="7668"/>
    <lineage>
        <taxon>Eukaryota</taxon>
        <taxon>Metazoa</taxon>
        <taxon>Echinodermata</taxon>
        <taxon>Eleutherozoa</taxon>
        <taxon>Echinozoa</taxon>
        <taxon>Echinoidea</taxon>
        <taxon>Euechinoidea</taxon>
        <taxon>Echinacea</taxon>
        <taxon>Camarodonta</taxon>
        <taxon>Echinidea</taxon>
        <taxon>Strongylocentrotidae</taxon>
        <taxon>Strongylocentrotus</taxon>
    </lineage>
</organism>
<dbReference type="PANTHER" id="PTHR16222">
    <property type="entry name" value="ADP-RIBOSYLGLYCOHYDROLASE"/>
    <property type="match status" value="1"/>
</dbReference>
<dbReference type="OrthoDB" id="524326at2759"/>
<dbReference type="Gene3D" id="1.10.4080.10">
    <property type="entry name" value="ADP-ribosylation/Crystallin J1"/>
    <property type="match status" value="1"/>
</dbReference>
<dbReference type="AlphaFoldDB" id="A0A7M7GIC9"/>
<dbReference type="InterPro" id="IPR036705">
    <property type="entry name" value="Ribosyl_crysJ1_sf"/>
</dbReference>
<reference evidence="2" key="1">
    <citation type="submission" date="2015-02" db="EMBL/GenBank/DDBJ databases">
        <title>Genome sequencing for Strongylocentrotus purpuratus.</title>
        <authorList>
            <person name="Murali S."/>
            <person name="Liu Y."/>
            <person name="Vee V."/>
            <person name="English A."/>
            <person name="Wang M."/>
            <person name="Skinner E."/>
            <person name="Han Y."/>
            <person name="Muzny D.M."/>
            <person name="Worley K.C."/>
            <person name="Gibbs R.A."/>
        </authorList>
    </citation>
    <scope>NUCLEOTIDE SEQUENCE</scope>
</reference>
<dbReference type="EnsemblMetazoa" id="XM_003729264">
    <property type="protein sequence ID" value="XP_003729312"/>
    <property type="gene ID" value="LOC100890324"/>
</dbReference>
<keyword evidence="2" id="KW-1185">Reference proteome</keyword>
<dbReference type="KEGG" id="spu:100890324"/>
<dbReference type="InterPro" id="IPR005502">
    <property type="entry name" value="Ribosyl_crysJ1"/>
</dbReference>
<reference evidence="1" key="2">
    <citation type="submission" date="2021-01" db="UniProtKB">
        <authorList>
            <consortium name="EnsemblMetazoa"/>
        </authorList>
    </citation>
    <scope>IDENTIFICATION</scope>
</reference>
<dbReference type="PANTHER" id="PTHR16222:SF17">
    <property type="entry name" value="SELENOPROTEIN J"/>
    <property type="match status" value="1"/>
</dbReference>
<evidence type="ECO:0000313" key="1">
    <source>
        <dbReference type="EnsemblMetazoa" id="XP_003729312"/>
    </source>
</evidence>
<dbReference type="OMA" id="GDQAYVM"/>
<dbReference type="InParanoid" id="A0A7M7GIC9"/>
<protein>
    <submittedName>
        <fullName evidence="1">Uncharacterized protein</fullName>
    </submittedName>
</protein>
<dbReference type="RefSeq" id="XP_003729312.1">
    <property type="nucleotide sequence ID" value="XM_003729264.3"/>
</dbReference>
<proteinExistence type="predicted"/>
<dbReference type="InterPro" id="IPR050792">
    <property type="entry name" value="ADP-ribosylglycohydrolase"/>
</dbReference>
<dbReference type="SUPFAM" id="SSF101478">
    <property type="entry name" value="ADP-ribosylglycohydrolase"/>
    <property type="match status" value="1"/>
</dbReference>